<evidence type="ECO:0000313" key="12">
    <source>
        <dbReference type="EMBL" id="BCI63370.1"/>
    </source>
</evidence>
<dbReference type="SUPFAM" id="SSF63829">
    <property type="entry name" value="Calcium-dependent phosphotriesterase"/>
    <property type="match status" value="1"/>
</dbReference>
<feature type="domain" description="Response regulatory" evidence="11">
    <location>
        <begin position="1057"/>
        <end position="1172"/>
    </location>
</feature>
<evidence type="ECO:0000259" key="9">
    <source>
        <dbReference type="PROSITE" id="PS01124"/>
    </source>
</evidence>
<dbReference type="GO" id="GO:0003700">
    <property type="term" value="F:DNA-binding transcription factor activity"/>
    <property type="evidence" value="ECO:0007669"/>
    <property type="project" value="InterPro"/>
</dbReference>
<dbReference type="PANTHER" id="PTHR43547:SF2">
    <property type="entry name" value="HYBRID SIGNAL TRANSDUCTION HISTIDINE KINASE C"/>
    <property type="match status" value="1"/>
</dbReference>
<dbReference type="InterPro" id="IPR013783">
    <property type="entry name" value="Ig-like_fold"/>
</dbReference>
<dbReference type="PROSITE" id="PS50110">
    <property type="entry name" value="RESPONSE_REGULATORY"/>
    <property type="match status" value="1"/>
</dbReference>
<gene>
    <name evidence="12" type="ORF">Cop2CBH44_17230</name>
</gene>
<dbReference type="InterPro" id="IPR001789">
    <property type="entry name" value="Sig_transdc_resp-reg_receiver"/>
</dbReference>
<dbReference type="GO" id="GO:0000155">
    <property type="term" value="F:phosphorelay sensor kinase activity"/>
    <property type="evidence" value="ECO:0007669"/>
    <property type="project" value="InterPro"/>
</dbReference>
<dbReference type="InterPro" id="IPR003661">
    <property type="entry name" value="HisK_dim/P_dom"/>
</dbReference>
<reference evidence="13" key="1">
    <citation type="submission" date="2020-07" db="EMBL/GenBank/DDBJ databases">
        <title>Complete genome sequencing of Coprobacter sp. strain 2CBH44.</title>
        <authorList>
            <person name="Sakamoto M."/>
            <person name="Murakami T."/>
            <person name="Mori H."/>
        </authorList>
    </citation>
    <scope>NUCLEOTIDE SEQUENCE [LARGE SCALE GENOMIC DNA]</scope>
    <source>
        <strain evidence="13">2CBH44</strain>
    </source>
</reference>
<dbReference type="SMART" id="SM00342">
    <property type="entry name" value="HTH_ARAC"/>
    <property type="match status" value="1"/>
</dbReference>
<dbReference type="Gene3D" id="2.60.40.10">
    <property type="entry name" value="Immunoglobulins"/>
    <property type="match status" value="1"/>
</dbReference>
<dbReference type="InterPro" id="IPR018060">
    <property type="entry name" value="HTH_AraC"/>
</dbReference>
<dbReference type="InterPro" id="IPR005467">
    <property type="entry name" value="His_kinase_dom"/>
</dbReference>
<dbReference type="CDD" id="cd00082">
    <property type="entry name" value="HisKA"/>
    <property type="match status" value="1"/>
</dbReference>
<organism evidence="12 13">
    <name type="scientific">Coprobacter secundus subsp. similis</name>
    <dbReference type="NCBI Taxonomy" id="2751153"/>
    <lineage>
        <taxon>Bacteria</taxon>
        <taxon>Pseudomonadati</taxon>
        <taxon>Bacteroidota</taxon>
        <taxon>Bacteroidia</taxon>
        <taxon>Bacteroidales</taxon>
        <taxon>Barnesiellaceae</taxon>
        <taxon>Coprobacter</taxon>
    </lineage>
</organism>
<dbReference type="KEGG" id="copr:Cop2CBH44_17230"/>
<dbReference type="EC" id="2.7.13.3" evidence="2"/>
<dbReference type="Pfam" id="PF07494">
    <property type="entry name" value="Reg_prop"/>
    <property type="match status" value="5"/>
</dbReference>
<keyword evidence="7" id="KW-0804">Transcription</keyword>
<dbReference type="Pfam" id="PF00072">
    <property type="entry name" value="Response_reg"/>
    <property type="match status" value="1"/>
</dbReference>
<dbReference type="InterPro" id="IPR015943">
    <property type="entry name" value="WD40/YVTN_repeat-like_dom_sf"/>
</dbReference>
<dbReference type="InterPro" id="IPR036890">
    <property type="entry name" value="HATPase_C_sf"/>
</dbReference>
<dbReference type="PRINTS" id="PR00344">
    <property type="entry name" value="BCTRLSENSOR"/>
</dbReference>
<keyword evidence="4" id="KW-0808">Transferase</keyword>
<dbReference type="GO" id="GO:0043565">
    <property type="term" value="F:sequence-specific DNA binding"/>
    <property type="evidence" value="ECO:0007669"/>
    <property type="project" value="InterPro"/>
</dbReference>
<dbReference type="SUPFAM" id="SSF50998">
    <property type="entry name" value="Quinoprotein alcohol dehydrogenase-like"/>
    <property type="match status" value="1"/>
</dbReference>
<dbReference type="SMART" id="SM00448">
    <property type="entry name" value="REC"/>
    <property type="match status" value="1"/>
</dbReference>
<dbReference type="SUPFAM" id="SSF55874">
    <property type="entry name" value="ATPase domain of HSP90 chaperone/DNA topoisomerase II/histidine kinase"/>
    <property type="match status" value="1"/>
</dbReference>
<name>A0A7G1HUY6_9BACT</name>
<dbReference type="Pfam" id="PF00512">
    <property type="entry name" value="HisKA"/>
    <property type="match status" value="1"/>
</dbReference>
<evidence type="ECO:0000256" key="4">
    <source>
        <dbReference type="ARBA" id="ARBA00022679"/>
    </source>
</evidence>
<dbReference type="InterPro" id="IPR011110">
    <property type="entry name" value="Reg_prop"/>
</dbReference>
<evidence type="ECO:0000256" key="8">
    <source>
        <dbReference type="PROSITE-ProRule" id="PRU00169"/>
    </source>
</evidence>
<dbReference type="Gene3D" id="3.40.50.2300">
    <property type="match status" value="1"/>
</dbReference>
<evidence type="ECO:0000256" key="7">
    <source>
        <dbReference type="ARBA" id="ARBA00023163"/>
    </source>
</evidence>
<dbReference type="Pfam" id="PF07495">
    <property type="entry name" value="Y_Y_Y"/>
    <property type="match status" value="1"/>
</dbReference>
<feature type="modified residue" description="4-aspartylphosphate" evidence="8">
    <location>
        <position position="1105"/>
    </location>
</feature>
<proteinExistence type="predicted"/>
<evidence type="ECO:0000256" key="6">
    <source>
        <dbReference type="ARBA" id="ARBA00023015"/>
    </source>
</evidence>
<dbReference type="Gene3D" id="1.10.10.60">
    <property type="entry name" value="Homeodomain-like"/>
    <property type="match status" value="2"/>
</dbReference>
<keyword evidence="6" id="KW-0805">Transcription regulation</keyword>
<dbReference type="Gene3D" id="3.30.565.10">
    <property type="entry name" value="Histidine kinase-like ATPase, C-terminal domain"/>
    <property type="match status" value="1"/>
</dbReference>
<evidence type="ECO:0000313" key="13">
    <source>
        <dbReference type="Proteomes" id="UP000594042"/>
    </source>
</evidence>
<evidence type="ECO:0000256" key="3">
    <source>
        <dbReference type="ARBA" id="ARBA00022553"/>
    </source>
</evidence>
<dbReference type="PANTHER" id="PTHR43547">
    <property type="entry name" value="TWO-COMPONENT HISTIDINE KINASE"/>
    <property type="match status" value="1"/>
</dbReference>
<dbReference type="InterPro" id="IPR004358">
    <property type="entry name" value="Sig_transdc_His_kin-like_C"/>
</dbReference>
<keyword evidence="5 12" id="KW-0418">Kinase</keyword>
<evidence type="ECO:0000256" key="5">
    <source>
        <dbReference type="ARBA" id="ARBA00022777"/>
    </source>
</evidence>
<dbReference type="Gene3D" id="2.130.10.10">
    <property type="entry name" value="YVTN repeat-like/Quinoprotein amine dehydrogenase"/>
    <property type="match status" value="2"/>
</dbReference>
<dbReference type="SMART" id="SM00387">
    <property type="entry name" value="HATPase_c"/>
    <property type="match status" value="1"/>
</dbReference>
<evidence type="ECO:0000259" key="11">
    <source>
        <dbReference type="PROSITE" id="PS50110"/>
    </source>
</evidence>
<evidence type="ECO:0000256" key="1">
    <source>
        <dbReference type="ARBA" id="ARBA00000085"/>
    </source>
</evidence>
<dbReference type="InterPro" id="IPR011123">
    <property type="entry name" value="Y_Y_Y"/>
</dbReference>
<keyword evidence="13" id="KW-1185">Reference proteome</keyword>
<feature type="domain" description="HTH araC/xylS-type" evidence="9">
    <location>
        <begin position="1204"/>
        <end position="1303"/>
    </location>
</feature>
<dbReference type="SUPFAM" id="SSF47384">
    <property type="entry name" value="Homodimeric domain of signal transducing histidine kinase"/>
    <property type="match status" value="1"/>
</dbReference>
<protein>
    <recommendedName>
        <fullName evidence="2">histidine kinase</fullName>
        <ecNumber evidence="2">2.7.13.3</ecNumber>
    </recommendedName>
</protein>
<sequence>MQRTLILLPIFLLIIMACYGSNFRNYQVDDGLSHNSVWYVMQDSDGFMWFGTNDGLNRFDGKHFKVYKHNPNDSTSIGHNFIHCIQEDSKNRMLVGTRNGLYLYNKKLDNFICINLSKSKKQDININDITEDSYGNIWIASHGNGLYKLNQDLSVEKHFSLNDSPQTTSLNYIWTVVTDHLGNLWLGTAGKGLVHFDPKNEVFTPITDRKNLNISDQSIYSIHCDRNNDLWIGTSTKGLFKYNFINGNATHYLNNTGNIKSIIAFSNKELIMGSDHGLIIFDKESGKYNIPKEESGYENITDNSIFSITKDREGAFWIGTYFNGINYFSPSVSKFLYFSNLSESKTNKYIVSSMTENYNGNILIATHNNNIIYEFSPQNHTTKEVFKMPHSNIQNIFKDNDKLYVSTYGRGISILSIKNGKEIGNLAINTIEGKSIFKISNNRLLLALEEGGSAWLNQQGEIKRIKQLQGKLIADIIEDNTGNIWFATHSYELFCLKKNGNWINFSSEEYDNKLSGIRGFNGLLCDQKNRIWICTKNDGVILFNPETNKIEKTFDAQNGLPSNITYSIVNDKNGNIWVSTQKGIVRITVDNINDLKIFGYIGKEIQYNSKCILRTSSGILYFGGANGFISINPNEMAVNNIKPTIVITGFKIFNKEMFPGKKLSPLKAPLSQTQEIILERNQSNFSFEFTALSYVFPEANQYAYILEGFDKEWNYITDNTAQYMNIPPGKYAFRVKGSNNDGIWNEAGTRINILVKPPLWQEWYMILLYITLIGSSIFYIIKQYYKHLDAVNKEKQYKFQIAKEKEVYESQINFFTNIAHEIRTPLSLITAPLEKIIRSGDGNKQTQKHLNSIERNTNRLLDLVNQLLDFRKIENDMFILNCRLQSIEKIVQKVFKQYEQDTKLHNIKMTIEIQKDVISYVDSEALYKIISNLISNAIKFTKDKIKIKLSVNGNNYFLSVEDNGIGIKEAHLDKIFETFYQIQTTDNTMNKGSGLGLSLSKALAQKLGGDIFVQSNYSKGSIFTLALPIKSQETLPQEINESINDTDISELAETGQNILIVDDNSELRIFIKECLSDKYTVTEANNGIEALKIIENKNIDIIISDIMMPVMDGLELCNELKSNIAYSHLPLILLSAKTDTSTKIEGLKKGADIYMEKPFSIEQLEAQIASIIENRDKIRKNFIESPLQYFKQNPDNKDNIDFIQKLNTFILENMSDEHFSIDNIASQFAISRTNLNNKIKNISGITPNDYIKLIRLNKSAELLGSGKYRINEVCFLVGFNSPSYFSKCFFEHFGKLPKDYMQMGTASI</sequence>
<dbReference type="PROSITE" id="PS50109">
    <property type="entry name" value="HIS_KIN"/>
    <property type="match status" value="1"/>
</dbReference>
<dbReference type="Gene3D" id="1.10.287.130">
    <property type="match status" value="1"/>
</dbReference>
<evidence type="ECO:0000259" key="10">
    <source>
        <dbReference type="PROSITE" id="PS50109"/>
    </source>
</evidence>
<feature type="domain" description="Histidine kinase" evidence="10">
    <location>
        <begin position="817"/>
        <end position="1031"/>
    </location>
</feature>
<dbReference type="Pfam" id="PF02518">
    <property type="entry name" value="HATPase_c"/>
    <property type="match status" value="1"/>
</dbReference>
<keyword evidence="3 8" id="KW-0597">Phosphoprotein</keyword>
<dbReference type="FunFam" id="3.30.565.10:FF:000006">
    <property type="entry name" value="Sensor histidine kinase WalK"/>
    <property type="match status" value="1"/>
</dbReference>
<dbReference type="PROSITE" id="PS51257">
    <property type="entry name" value="PROKAR_LIPOPROTEIN"/>
    <property type="match status" value="1"/>
</dbReference>
<dbReference type="Pfam" id="PF12833">
    <property type="entry name" value="HTH_18"/>
    <property type="match status" value="1"/>
</dbReference>
<accession>A0A7G1HUY6</accession>
<dbReference type="PROSITE" id="PS01124">
    <property type="entry name" value="HTH_ARAC_FAMILY_2"/>
    <property type="match status" value="1"/>
</dbReference>
<dbReference type="SUPFAM" id="SSF52172">
    <property type="entry name" value="CheY-like"/>
    <property type="match status" value="1"/>
</dbReference>
<dbReference type="InterPro" id="IPR011047">
    <property type="entry name" value="Quinoprotein_ADH-like_sf"/>
</dbReference>
<dbReference type="InterPro" id="IPR011006">
    <property type="entry name" value="CheY-like_superfamily"/>
</dbReference>
<dbReference type="InterPro" id="IPR009057">
    <property type="entry name" value="Homeodomain-like_sf"/>
</dbReference>
<dbReference type="SUPFAM" id="SSF46689">
    <property type="entry name" value="Homeodomain-like"/>
    <property type="match status" value="1"/>
</dbReference>
<dbReference type="InterPro" id="IPR036097">
    <property type="entry name" value="HisK_dim/P_sf"/>
</dbReference>
<dbReference type="EMBL" id="AP023322">
    <property type="protein sequence ID" value="BCI63370.1"/>
    <property type="molecule type" value="Genomic_DNA"/>
</dbReference>
<evidence type="ECO:0000256" key="2">
    <source>
        <dbReference type="ARBA" id="ARBA00012438"/>
    </source>
</evidence>
<dbReference type="InterPro" id="IPR003594">
    <property type="entry name" value="HATPase_dom"/>
</dbReference>
<dbReference type="SMART" id="SM00388">
    <property type="entry name" value="HisKA"/>
    <property type="match status" value="1"/>
</dbReference>
<dbReference type="FunFam" id="1.10.287.130:FF:000045">
    <property type="entry name" value="Two-component system sensor histidine kinase/response regulator"/>
    <property type="match status" value="1"/>
</dbReference>
<dbReference type="FunFam" id="2.60.40.10:FF:000791">
    <property type="entry name" value="Two-component system sensor histidine kinase/response regulator"/>
    <property type="match status" value="1"/>
</dbReference>
<comment type="catalytic activity">
    <reaction evidence="1">
        <text>ATP + protein L-histidine = ADP + protein N-phospho-L-histidine.</text>
        <dbReference type="EC" id="2.7.13.3"/>
    </reaction>
</comment>
<dbReference type="Proteomes" id="UP000594042">
    <property type="component" value="Chromosome"/>
</dbReference>